<sequence>MGGKLLYRQCFSQSGNEDCAGIGVKRPLLVHQQVWNTWCWCEG</sequence>
<evidence type="ECO:0000313" key="1">
    <source>
        <dbReference type="EMBL" id="BAE90391.1"/>
    </source>
</evidence>
<name>I7GNR8_MACFA</name>
<reference evidence="1" key="1">
    <citation type="journal article" date="2007" name="PLoS Biol.">
        <title>Rate of evolution in brain-expressed genes in humans and other primates.</title>
        <authorList>
            <person name="Wang H.-Y."/>
            <person name="Chien H.-C."/>
            <person name="Osada N."/>
            <person name="Hashimoto K."/>
            <person name="Sugano S."/>
            <person name="Gojobori T."/>
            <person name="Chou C.-K."/>
            <person name="Tsai S.-F."/>
            <person name="Wu C.-I."/>
            <person name="Shen C.-K.J."/>
        </authorList>
    </citation>
    <scope>NUCLEOTIDE SEQUENCE</scope>
</reference>
<proteinExistence type="evidence at transcript level"/>
<dbReference type="EMBL" id="AB173329">
    <property type="protein sequence ID" value="BAE90391.1"/>
    <property type="molecule type" value="mRNA"/>
</dbReference>
<accession>I7GNR8</accession>
<dbReference type="AlphaFoldDB" id="I7GNR8"/>
<protein>
    <submittedName>
        <fullName evidence="1">Macaca fascicularis brain cDNA, clone: QflA-22055</fullName>
    </submittedName>
</protein>
<organism evidence="1">
    <name type="scientific">Macaca fascicularis</name>
    <name type="common">Crab-eating macaque</name>
    <name type="synonym">Cynomolgus monkey</name>
    <dbReference type="NCBI Taxonomy" id="9541"/>
    <lineage>
        <taxon>Eukaryota</taxon>
        <taxon>Metazoa</taxon>
        <taxon>Chordata</taxon>
        <taxon>Craniata</taxon>
        <taxon>Vertebrata</taxon>
        <taxon>Euteleostomi</taxon>
        <taxon>Mammalia</taxon>
        <taxon>Eutheria</taxon>
        <taxon>Euarchontoglires</taxon>
        <taxon>Primates</taxon>
        <taxon>Haplorrhini</taxon>
        <taxon>Catarrhini</taxon>
        <taxon>Cercopithecidae</taxon>
        <taxon>Cercopithecinae</taxon>
        <taxon>Macaca</taxon>
    </lineage>
</organism>